<feature type="domain" description="Transcription regulator PadR N-terminal" evidence="1">
    <location>
        <begin position="11"/>
        <end position="82"/>
    </location>
</feature>
<dbReference type="InterPro" id="IPR036390">
    <property type="entry name" value="WH_DNA-bd_sf"/>
</dbReference>
<evidence type="ECO:0000313" key="4">
    <source>
        <dbReference type="Proteomes" id="UP000182089"/>
    </source>
</evidence>
<dbReference type="PANTHER" id="PTHR43252:SF6">
    <property type="entry name" value="NEGATIVE TRANSCRIPTION REGULATOR PADR"/>
    <property type="match status" value="1"/>
</dbReference>
<dbReference type="PANTHER" id="PTHR43252">
    <property type="entry name" value="TRANSCRIPTIONAL REGULATOR YQJI"/>
    <property type="match status" value="1"/>
</dbReference>
<dbReference type="InterPro" id="IPR018309">
    <property type="entry name" value="Tscrpt_reg_PadR_C"/>
</dbReference>
<dbReference type="Pfam" id="PF10400">
    <property type="entry name" value="Vir_act_alpha_C"/>
    <property type="match status" value="1"/>
</dbReference>
<evidence type="ECO:0000259" key="2">
    <source>
        <dbReference type="Pfam" id="PF10400"/>
    </source>
</evidence>
<dbReference type="Proteomes" id="UP000182089">
    <property type="component" value="Unassembled WGS sequence"/>
</dbReference>
<dbReference type="EMBL" id="FOCC01000014">
    <property type="protein sequence ID" value="SEM92784.1"/>
    <property type="molecule type" value="Genomic_DNA"/>
</dbReference>
<reference evidence="3 4" key="1">
    <citation type="submission" date="2016-10" db="EMBL/GenBank/DDBJ databases">
        <authorList>
            <person name="Varghese N."/>
            <person name="Submissions S."/>
        </authorList>
    </citation>
    <scope>NUCLEOTIDE SEQUENCE [LARGE SCALE GENOMIC DNA]</scope>
    <source>
        <strain evidence="3 4">WC1T17</strain>
    </source>
</reference>
<dbReference type="InterPro" id="IPR005149">
    <property type="entry name" value="Tscrpt_reg_PadR_N"/>
</dbReference>
<organism evidence="3 4">
    <name type="scientific">Ligilactobacillus ruminis</name>
    <dbReference type="NCBI Taxonomy" id="1623"/>
    <lineage>
        <taxon>Bacteria</taxon>
        <taxon>Bacillati</taxon>
        <taxon>Bacillota</taxon>
        <taxon>Bacilli</taxon>
        <taxon>Lactobacillales</taxon>
        <taxon>Lactobacillaceae</taxon>
        <taxon>Ligilactobacillus</taxon>
    </lineage>
</organism>
<keyword evidence="3" id="KW-0238">DNA-binding</keyword>
<dbReference type="Gene3D" id="6.10.140.190">
    <property type="match status" value="1"/>
</dbReference>
<proteinExistence type="predicted"/>
<name>A0ABY1ADJ7_9LACO</name>
<accession>A0ABY1ADJ7</accession>
<evidence type="ECO:0000313" key="3">
    <source>
        <dbReference type="EMBL" id="SEM92784.1"/>
    </source>
</evidence>
<comment type="caution">
    <text evidence="3">The sequence shown here is derived from an EMBL/GenBank/DDBJ whole genome shotgun (WGS) entry which is preliminary data.</text>
</comment>
<feature type="domain" description="Transcription regulator PadR C-terminal" evidence="2">
    <location>
        <begin position="98"/>
        <end position="171"/>
    </location>
</feature>
<protein>
    <submittedName>
        <fullName evidence="3">DNA-binding transcriptional regulator, PadR family</fullName>
    </submittedName>
</protein>
<dbReference type="InterPro" id="IPR036388">
    <property type="entry name" value="WH-like_DNA-bd_sf"/>
</dbReference>
<dbReference type="Gene3D" id="1.10.10.10">
    <property type="entry name" value="Winged helix-like DNA-binding domain superfamily/Winged helix DNA-binding domain"/>
    <property type="match status" value="1"/>
</dbReference>
<gene>
    <name evidence="3" type="ORF">SAMN05216431_11418</name>
</gene>
<dbReference type="GO" id="GO:0003677">
    <property type="term" value="F:DNA binding"/>
    <property type="evidence" value="ECO:0007669"/>
    <property type="project" value="UniProtKB-KW"/>
</dbReference>
<evidence type="ECO:0000259" key="1">
    <source>
        <dbReference type="Pfam" id="PF03551"/>
    </source>
</evidence>
<dbReference type="SUPFAM" id="SSF46785">
    <property type="entry name" value="Winged helix' DNA-binding domain"/>
    <property type="match status" value="1"/>
</dbReference>
<sequence length="175" mass="20416">MPKKRTLPYIILGLLAQNREMNGRQITNQFQNEIGEFWKAAHSQIYPELKKMTAEGLIVKSTKADNDKEIYYSITAAGQAMLMQWIKEPLTDLPVSQDMFSLKMFFIDDKADYELKRLIEEEISLLETQLKHLQEREKLLFGGQEPKKAFGHFLILQRAIARLQSQLDWLKSLNI</sequence>
<dbReference type="Pfam" id="PF03551">
    <property type="entry name" value="PadR"/>
    <property type="match status" value="1"/>
</dbReference>